<accession>A0A656GML1</accession>
<dbReference type="Proteomes" id="UP000003465">
    <property type="component" value="Unassembled WGS sequence"/>
</dbReference>
<evidence type="ECO:0000313" key="1">
    <source>
        <dbReference type="EMBL" id="EGH26968.1"/>
    </source>
</evidence>
<feature type="non-terminal residue" evidence="1">
    <location>
        <position position="35"/>
    </location>
</feature>
<evidence type="ECO:0000313" key="2">
    <source>
        <dbReference type="Proteomes" id="UP000003465"/>
    </source>
</evidence>
<name>A0A656GML1_PSEA0</name>
<sequence length="35" mass="3894">QLLFAHLSLETVLNALDLAKRSKPFAAQDLEQLKA</sequence>
<dbReference type="EMBL" id="AEAG01003125">
    <property type="protein sequence ID" value="EGH26968.1"/>
    <property type="molecule type" value="Genomic_DNA"/>
</dbReference>
<gene>
    <name evidence="1" type="ORF">PSYMO_37991</name>
</gene>
<protein>
    <submittedName>
        <fullName evidence="1">Uncharacterized protein</fullName>
    </submittedName>
</protein>
<comment type="caution">
    <text evidence="1">The sequence shown here is derived from an EMBL/GenBank/DDBJ whole genome shotgun (WGS) entry which is preliminary data.</text>
</comment>
<organism evidence="1 2">
    <name type="scientific">Pseudomonas amygdali pv. mori str. 301020</name>
    <dbReference type="NCBI Taxonomy" id="629261"/>
    <lineage>
        <taxon>Bacteria</taxon>
        <taxon>Pseudomonadati</taxon>
        <taxon>Pseudomonadota</taxon>
        <taxon>Gammaproteobacteria</taxon>
        <taxon>Pseudomonadales</taxon>
        <taxon>Pseudomonadaceae</taxon>
        <taxon>Pseudomonas</taxon>
        <taxon>Pseudomonas amygdali</taxon>
    </lineage>
</organism>
<proteinExistence type="predicted"/>
<reference evidence="1 2" key="1">
    <citation type="journal article" date="2011" name="PLoS Pathog.">
        <title>Dynamic evolution of pathogenicity revealed by sequencing and comparative genomics of 19 Pseudomonas syringae isolates.</title>
        <authorList>
            <person name="Baltrus D.A."/>
            <person name="Nishimura M.T."/>
            <person name="Romanchuk A."/>
            <person name="Chang J.H."/>
            <person name="Mukhtar M.S."/>
            <person name="Cherkis K."/>
            <person name="Roach J."/>
            <person name="Grant S.R."/>
            <person name="Jones C.D."/>
            <person name="Dangl J.L."/>
        </authorList>
    </citation>
    <scope>NUCLEOTIDE SEQUENCE [LARGE SCALE GENOMIC DNA]</scope>
    <source>
        <strain evidence="1 2">301020</strain>
    </source>
</reference>
<feature type="non-terminal residue" evidence="1">
    <location>
        <position position="1"/>
    </location>
</feature>
<dbReference type="AlphaFoldDB" id="A0A656GML1"/>